<dbReference type="SMART" id="SM00292">
    <property type="entry name" value="BRCT"/>
    <property type="match status" value="1"/>
</dbReference>
<dbReference type="CDD" id="cd17725">
    <property type="entry name" value="BRCT_XRCC1_rpt1"/>
    <property type="match status" value="1"/>
</dbReference>
<keyword evidence="4" id="KW-0234">DNA repair</keyword>
<dbReference type="GO" id="GO:0003684">
    <property type="term" value="F:damaged DNA binding"/>
    <property type="evidence" value="ECO:0007669"/>
    <property type="project" value="InterPro"/>
</dbReference>
<keyword evidence="8" id="KW-1185">Reference proteome</keyword>
<evidence type="ECO:0000313" key="8">
    <source>
        <dbReference type="Proteomes" id="UP001652628"/>
    </source>
</evidence>
<evidence type="ECO:0000256" key="3">
    <source>
        <dbReference type="ARBA" id="ARBA00022763"/>
    </source>
</evidence>
<dbReference type="PROSITE" id="PS50172">
    <property type="entry name" value="BRCT"/>
    <property type="match status" value="1"/>
</dbReference>
<dbReference type="PANTHER" id="PTHR11370:SF5">
    <property type="entry name" value="DNA REPAIR PROTEIN XRCC1"/>
    <property type="match status" value="1"/>
</dbReference>
<organism evidence="8 9">
    <name type="scientific">Drosophila suzukii</name>
    <name type="common">Spotted-wing drosophila fruit fly</name>
    <dbReference type="NCBI Taxonomy" id="28584"/>
    <lineage>
        <taxon>Eukaryota</taxon>
        <taxon>Metazoa</taxon>
        <taxon>Ecdysozoa</taxon>
        <taxon>Arthropoda</taxon>
        <taxon>Hexapoda</taxon>
        <taxon>Insecta</taxon>
        <taxon>Pterygota</taxon>
        <taxon>Neoptera</taxon>
        <taxon>Endopterygota</taxon>
        <taxon>Diptera</taxon>
        <taxon>Brachycera</taxon>
        <taxon>Muscomorpha</taxon>
        <taxon>Ephydroidea</taxon>
        <taxon>Drosophilidae</taxon>
        <taxon>Drosophila</taxon>
        <taxon>Sophophora</taxon>
    </lineage>
</organism>
<dbReference type="Proteomes" id="UP001652628">
    <property type="component" value="Chromosome X"/>
</dbReference>
<dbReference type="InterPro" id="IPR002706">
    <property type="entry name" value="Xrcc1_N"/>
</dbReference>
<accession>A0AB40A076</accession>
<feature type="compositionally biased region" description="Pro residues" evidence="6">
    <location>
        <begin position="238"/>
        <end position="254"/>
    </location>
</feature>
<feature type="domain" description="BRCT" evidence="7">
    <location>
        <begin position="445"/>
        <end position="532"/>
    </location>
</feature>
<feature type="compositionally biased region" description="Polar residues" evidence="6">
    <location>
        <begin position="586"/>
        <end position="596"/>
    </location>
</feature>
<dbReference type="Gene3D" id="2.60.120.260">
    <property type="entry name" value="Galactose-binding domain-like"/>
    <property type="match status" value="1"/>
</dbReference>
<dbReference type="GO" id="GO:0006284">
    <property type="term" value="P:base-excision repair"/>
    <property type="evidence" value="ECO:0007669"/>
    <property type="project" value="InterPro"/>
</dbReference>
<name>A0AB40A076_DROSZ</name>
<evidence type="ECO:0000256" key="1">
    <source>
        <dbReference type="ARBA" id="ARBA00004123"/>
    </source>
</evidence>
<dbReference type="AlphaFoldDB" id="A0AB40A076"/>
<sequence length="647" mass="71868">MPIAVFKSVREVSSEDAVHVAANLLKENAGKKWRIKSPGEKSAYVILEFEEPQQITGIDIGNEHAAFIEVLVSRTGCQTDDFRELLLSSSFMTPIESKNSSNQNRVRCFSGSALVESVLPEKWKLLKIVCTQPFNRHVQYGLSFVKVHVVAAPANSAAPPKVKSLLPQGMMQFGAFKLREESPDSETDNQVTRFQRWKKETQPSAVSTAAAIRDAGSTALRRLSIGKVSSLAASPSASPKPSPKPSPSPSPVPSSLPQGSPAPSEAKPLDRNRASLLFGDDDEDEAVDEGNAKKQRLSKHLEADKDRRRLEQEKERESKKNKSSRHSLDKSSSKEEKSSSKEHKSSSKEHRSSSRERKSKTKDDKSSTKEDKPSKKEESSHSKEKSGRKEDKSSARHDTSKHGDTSKARESPRPSAQKRHSSPTAGSATPAKKQKVKDTPIQYRPFNQLLNGVFLVISGIQNPDRADLRAKAVALGAKYKADWEPGCTHLICAFKNTPKYNQVKGKGKIVTRGWIEKCYKLKKYLPWRRYALDTNDLSQPESDEEVCDEATRPTSRRESSEDDVVMVENNQVKATYDADPVGQKNGDLNQDASSGIDTEDELERVTQENNVKKAKVKTPVKSRDIYDVSTDEEDYLVLKKKQITAAD</sequence>
<evidence type="ECO:0000256" key="5">
    <source>
        <dbReference type="ARBA" id="ARBA00023242"/>
    </source>
</evidence>
<dbReference type="InterPro" id="IPR036420">
    <property type="entry name" value="BRCT_dom_sf"/>
</dbReference>
<dbReference type="Pfam" id="PF01834">
    <property type="entry name" value="XRCC1_N"/>
    <property type="match status" value="1"/>
</dbReference>
<evidence type="ECO:0000256" key="4">
    <source>
        <dbReference type="ARBA" id="ARBA00023204"/>
    </source>
</evidence>
<gene>
    <name evidence="9" type="primary">XRCC1</name>
</gene>
<evidence type="ECO:0000259" key="7">
    <source>
        <dbReference type="PROSITE" id="PS50172"/>
    </source>
</evidence>
<feature type="compositionally biased region" description="Basic and acidic residues" evidence="6">
    <location>
        <begin position="299"/>
        <end position="412"/>
    </location>
</feature>
<dbReference type="InterPro" id="IPR001357">
    <property type="entry name" value="BRCT_dom"/>
</dbReference>
<keyword evidence="3" id="KW-0227">DNA damage</keyword>
<dbReference type="GO" id="GO:0005634">
    <property type="term" value="C:nucleus"/>
    <property type="evidence" value="ECO:0007669"/>
    <property type="project" value="UniProtKB-SubCell"/>
</dbReference>
<protein>
    <submittedName>
        <fullName evidence="9">DNA repair protein XRCC1</fullName>
    </submittedName>
</protein>
<dbReference type="SUPFAM" id="SSF49785">
    <property type="entry name" value="Galactose-binding domain-like"/>
    <property type="match status" value="1"/>
</dbReference>
<feature type="compositionally biased region" description="Basic and acidic residues" evidence="6">
    <location>
        <begin position="549"/>
        <end position="559"/>
    </location>
</feature>
<keyword evidence="2" id="KW-0677">Repeat</keyword>
<dbReference type="GO" id="GO:0006303">
    <property type="term" value="P:double-strand break repair via nonhomologous end joining"/>
    <property type="evidence" value="ECO:0007669"/>
    <property type="project" value="InterPro"/>
</dbReference>
<comment type="subcellular location">
    <subcellularLocation>
        <location evidence="1">Nucleus</location>
    </subcellularLocation>
</comment>
<feature type="region of interest" description="Disordered" evidence="6">
    <location>
        <begin position="231"/>
        <end position="438"/>
    </location>
</feature>
<dbReference type="InterPro" id="IPR008979">
    <property type="entry name" value="Galactose-bd-like_sf"/>
</dbReference>
<dbReference type="SUPFAM" id="SSF52113">
    <property type="entry name" value="BRCT domain"/>
    <property type="match status" value="1"/>
</dbReference>
<keyword evidence="5" id="KW-0539">Nucleus</keyword>
<dbReference type="PANTHER" id="PTHR11370">
    <property type="entry name" value="DNA-REPAIR PROTEIN XRCC1"/>
    <property type="match status" value="1"/>
</dbReference>
<feature type="compositionally biased region" description="Acidic residues" evidence="6">
    <location>
        <begin position="279"/>
        <end position="288"/>
    </location>
</feature>
<dbReference type="RefSeq" id="XP_016946114.2">
    <property type="nucleotide sequence ID" value="XM_017090625.4"/>
</dbReference>
<dbReference type="CTD" id="7515"/>
<evidence type="ECO:0000256" key="6">
    <source>
        <dbReference type="SAM" id="MobiDB-lite"/>
    </source>
</evidence>
<evidence type="ECO:0000256" key="2">
    <source>
        <dbReference type="ARBA" id="ARBA00022737"/>
    </source>
</evidence>
<dbReference type="Pfam" id="PF00533">
    <property type="entry name" value="BRCT"/>
    <property type="match status" value="1"/>
</dbReference>
<dbReference type="GeneID" id="108021822"/>
<dbReference type="GO" id="GO:0000012">
    <property type="term" value="P:single strand break repair"/>
    <property type="evidence" value="ECO:0007669"/>
    <property type="project" value="InterPro"/>
</dbReference>
<dbReference type="Gene3D" id="3.40.50.10190">
    <property type="entry name" value="BRCT domain"/>
    <property type="match status" value="1"/>
</dbReference>
<evidence type="ECO:0000313" key="9">
    <source>
        <dbReference type="RefSeq" id="XP_016946114.2"/>
    </source>
</evidence>
<reference evidence="9" key="1">
    <citation type="submission" date="2025-08" db="UniProtKB">
        <authorList>
            <consortium name="RefSeq"/>
        </authorList>
    </citation>
    <scope>IDENTIFICATION</scope>
</reference>
<feature type="region of interest" description="Disordered" evidence="6">
    <location>
        <begin position="538"/>
        <end position="604"/>
    </location>
</feature>
<dbReference type="InterPro" id="IPR045080">
    <property type="entry name" value="BRCT_XRCC1_rpt1"/>
</dbReference>
<proteinExistence type="predicted"/>